<name>A0ABZ0HRC8_9HYPH</name>
<dbReference type="Proteomes" id="UP001626536">
    <property type="component" value="Chromosome"/>
</dbReference>
<evidence type="ECO:0000313" key="3">
    <source>
        <dbReference type="EMBL" id="WOJ89144.1"/>
    </source>
</evidence>
<protein>
    <submittedName>
        <fullName evidence="3">DUF2865 domain-containing protein</fullName>
    </submittedName>
</protein>
<keyword evidence="4" id="KW-1185">Reference proteome</keyword>
<dbReference type="RefSeq" id="WP_407338587.1">
    <property type="nucleotide sequence ID" value="NZ_CP136862.1"/>
</dbReference>
<evidence type="ECO:0000256" key="1">
    <source>
        <dbReference type="SAM" id="MobiDB-lite"/>
    </source>
</evidence>
<evidence type="ECO:0000313" key="4">
    <source>
        <dbReference type="Proteomes" id="UP001626536"/>
    </source>
</evidence>
<feature type="chain" id="PRO_5045623807" evidence="2">
    <location>
        <begin position="39"/>
        <end position="382"/>
    </location>
</feature>
<reference evidence="3 4" key="1">
    <citation type="submission" date="2023-10" db="EMBL/GenBank/DDBJ databases">
        <title>Novel methanotroph of the genus Methylocapsa from a subarctic wetland.</title>
        <authorList>
            <person name="Belova S.E."/>
            <person name="Oshkin I.Y."/>
            <person name="Miroshnikov K."/>
            <person name="Dedysh S.N."/>
        </authorList>
    </citation>
    <scope>NUCLEOTIDE SEQUENCE [LARGE SCALE GENOMIC DNA]</scope>
    <source>
        <strain evidence="3 4">RX1</strain>
    </source>
</reference>
<dbReference type="InterPro" id="IPR021293">
    <property type="entry name" value="DUF2865"/>
</dbReference>
<proteinExistence type="predicted"/>
<feature type="signal peptide" evidence="2">
    <location>
        <begin position="1"/>
        <end position="38"/>
    </location>
</feature>
<keyword evidence="2" id="KW-0732">Signal</keyword>
<sequence length="382" mass="40392">MTYLCDFRGALPYSLKRRCARLWIALAAVMLAHGPALAQAVDCARLPAEIAALDQARPARPSRYAGAIQKQRAELDRTISSARSLGCNRPQIPIFGQPLPARCPALNAQIQQMQASLGQLQAAAGASDPAAARQDLIARYNAYCRGSVQAAAQPQQRGFFEQLFGGALLPQPPMPIPAPLDPAEEDHTPRGGSQAVCVRSCDGGFFPLNYSARRDPDQLTNLCQALCPNASVSVYTRAPFSEISTAVSLDDGSAYSDLPNALKFQKSFEPSCTCKPAGQSWAQALSGAERLIGQDRRGDIMVTEEKSVELSAPKADNKKQGRPGVEPSSAAARGESSSPGATSNPGKASSGGAAPLQGPDQFQDIIGPDGVKRRVRIVGPTL</sequence>
<gene>
    <name evidence="3" type="ORF">RZS28_15240</name>
</gene>
<accession>A0ABZ0HRC8</accession>
<feature type="compositionally biased region" description="Polar residues" evidence="1">
    <location>
        <begin position="335"/>
        <end position="347"/>
    </location>
</feature>
<evidence type="ECO:0000256" key="2">
    <source>
        <dbReference type="SAM" id="SignalP"/>
    </source>
</evidence>
<dbReference type="Pfam" id="PF11064">
    <property type="entry name" value="DUF2865"/>
    <property type="match status" value="1"/>
</dbReference>
<feature type="region of interest" description="Disordered" evidence="1">
    <location>
        <begin position="304"/>
        <end position="382"/>
    </location>
</feature>
<dbReference type="EMBL" id="CP136862">
    <property type="protein sequence ID" value="WOJ89144.1"/>
    <property type="molecule type" value="Genomic_DNA"/>
</dbReference>
<organism evidence="3 4">
    <name type="scientific">Methylocapsa polymorpha</name>
    <dbReference type="NCBI Taxonomy" id="3080828"/>
    <lineage>
        <taxon>Bacteria</taxon>
        <taxon>Pseudomonadati</taxon>
        <taxon>Pseudomonadota</taxon>
        <taxon>Alphaproteobacteria</taxon>
        <taxon>Hyphomicrobiales</taxon>
        <taxon>Beijerinckiaceae</taxon>
        <taxon>Methylocapsa</taxon>
    </lineage>
</organism>